<comment type="caution">
    <text evidence="2">The sequence shown here is derived from an EMBL/GenBank/DDBJ whole genome shotgun (WGS) entry which is preliminary data.</text>
</comment>
<evidence type="ECO:0000313" key="3">
    <source>
        <dbReference type="Proteomes" id="UP000549913"/>
    </source>
</evidence>
<keyword evidence="1" id="KW-0812">Transmembrane</keyword>
<dbReference type="RefSeq" id="WP_179548950.1">
    <property type="nucleotide sequence ID" value="NZ_BSEW01000002.1"/>
</dbReference>
<evidence type="ECO:0000256" key="1">
    <source>
        <dbReference type="SAM" id="Phobius"/>
    </source>
</evidence>
<proteinExistence type="predicted"/>
<dbReference type="EMBL" id="JACCBM010000001">
    <property type="protein sequence ID" value="NYD72136.1"/>
    <property type="molecule type" value="Genomic_DNA"/>
</dbReference>
<accession>A0A852ST53</accession>
<name>A0A852ST53_9MICO</name>
<protein>
    <submittedName>
        <fullName evidence="2">Uncharacterized protein</fullName>
    </submittedName>
</protein>
<keyword evidence="1" id="KW-1133">Transmembrane helix</keyword>
<keyword evidence="1" id="KW-0472">Membrane</keyword>
<gene>
    <name evidence="2" type="ORF">BJ984_003294</name>
</gene>
<dbReference type="Proteomes" id="UP000549913">
    <property type="component" value="Unassembled WGS sequence"/>
</dbReference>
<evidence type="ECO:0000313" key="2">
    <source>
        <dbReference type="EMBL" id="NYD72136.1"/>
    </source>
</evidence>
<reference evidence="2 3" key="1">
    <citation type="submission" date="2020-07" db="EMBL/GenBank/DDBJ databases">
        <title>Sequencing the genomes of 1000 actinobacteria strains.</title>
        <authorList>
            <person name="Klenk H.-P."/>
        </authorList>
    </citation>
    <scope>NUCLEOTIDE SEQUENCE [LARGE SCALE GENOMIC DNA]</scope>
    <source>
        <strain evidence="2 3">DSM 26474</strain>
    </source>
</reference>
<organism evidence="2 3">
    <name type="scientific">Herbiconiux flava</name>
    <dbReference type="NCBI Taxonomy" id="881268"/>
    <lineage>
        <taxon>Bacteria</taxon>
        <taxon>Bacillati</taxon>
        <taxon>Actinomycetota</taxon>
        <taxon>Actinomycetes</taxon>
        <taxon>Micrococcales</taxon>
        <taxon>Microbacteriaceae</taxon>
        <taxon>Herbiconiux</taxon>
    </lineage>
</organism>
<feature type="transmembrane region" description="Helical" evidence="1">
    <location>
        <begin position="6"/>
        <end position="24"/>
    </location>
</feature>
<keyword evidence="3" id="KW-1185">Reference proteome</keyword>
<dbReference type="AlphaFoldDB" id="A0A852ST53"/>
<sequence>MEPVWIDIIALVAFVVVVVVALVVRRRIRGRHEYREPVVHPADRPDHSQDARAAMARRMSDRTGFGAGGGV</sequence>